<comment type="caution">
    <text evidence="13">The sequence shown here is derived from an EMBL/GenBank/DDBJ whole genome shotgun (WGS) entry which is preliminary data.</text>
</comment>
<evidence type="ECO:0000256" key="6">
    <source>
        <dbReference type="ARBA" id="ARBA00022741"/>
    </source>
</evidence>
<reference evidence="13 14" key="1">
    <citation type="submission" date="2017-03" db="EMBL/GenBank/DDBJ databases">
        <title>An alternative strategy for trypanosome survival in the mammalian bloodstream revealed through genome and transcriptome analysis of the ubiquitous bovine parasite Trypanosoma (Megatrypanum) theileri.</title>
        <authorList>
            <person name="Kelly S."/>
            <person name="Ivens A."/>
            <person name="Mott A."/>
            <person name="O'Neill E."/>
            <person name="Emms D."/>
            <person name="Macleod O."/>
            <person name="Voorheis P."/>
            <person name="Matthews J."/>
            <person name="Matthews K."/>
            <person name="Carrington M."/>
        </authorList>
    </citation>
    <scope>NUCLEOTIDE SEQUENCE [LARGE SCALE GENOMIC DNA]</scope>
    <source>
        <strain evidence="13">Edinburgh</strain>
    </source>
</reference>
<keyword evidence="6" id="KW-0547">Nucleotide-binding</keyword>
<dbReference type="AlphaFoldDB" id="A0A1X0NGR5"/>
<feature type="domain" description="AGC-kinase C-terminal" evidence="12">
    <location>
        <begin position="120"/>
        <end position="184"/>
    </location>
</feature>
<keyword evidence="14" id="KW-1185">Reference proteome</keyword>
<keyword evidence="3" id="KW-0723">Serine/threonine-protein kinase</keyword>
<keyword evidence="5" id="KW-0808">Transferase</keyword>
<dbReference type="PANTHER" id="PTHR22988">
    <property type="entry name" value="MYOTONIC DYSTROPHY S/T KINASE-RELATED"/>
    <property type="match status" value="1"/>
</dbReference>
<evidence type="ECO:0000259" key="12">
    <source>
        <dbReference type="PROSITE" id="PS51285"/>
    </source>
</evidence>
<dbReference type="OrthoDB" id="10263903at2759"/>
<evidence type="ECO:0000313" key="13">
    <source>
        <dbReference type="EMBL" id="ORC83896.1"/>
    </source>
</evidence>
<dbReference type="RefSeq" id="XP_028877962.1">
    <property type="nucleotide sequence ID" value="XM_029030745.1"/>
</dbReference>
<dbReference type="GO" id="GO:0004674">
    <property type="term" value="F:protein serine/threonine kinase activity"/>
    <property type="evidence" value="ECO:0007669"/>
    <property type="project" value="UniProtKB-KW"/>
</dbReference>
<evidence type="ECO:0000256" key="1">
    <source>
        <dbReference type="ARBA" id="ARBA00009903"/>
    </source>
</evidence>
<evidence type="ECO:0000256" key="2">
    <source>
        <dbReference type="ARBA" id="ARBA00012513"/>
    </source>
</evidence>
<dbReference type="EMBL" id="NBCO01000054">
    <property type="protein sequence ID" value="ORC83896.1"/>
    <property type="molecule type" value="Genomic_DNA"/>
</dbReference>
<proteinExistence type="inferred from homology"/>
<dbReference type="InterPro" id="IPR000719">
    <property type="entry name" value="Prot_kinase_dom"/>
</dbReference>
<comment type="catalytic activity">
    <reaction evidence="9">
        <text>L-threonyl-[protein] + ATP = O-phospho-L-threonyl-[protein] + ADP + H(+)</text>
        <dbReference type="Rhea" id="RHEA:46608"/>
        <dbReference type="Rhea" id="RHEA-COMP:11060"/>
        <dbReference type="Rhea" id="RHEA-COMP:11605"/>
        <dbReference type="ChEBI" id="CHEBI:15378"/>
        <dbReference type="ChEBI" id="CHEBI:30013"/>
        <dbReference type="ChEBI" id="CHEBI:30616"/>
        <dbReference type="ChEBI" id="CHEBI:61977"/>
        <dbReference type="ChEBI" id="CHEBI:456216"/>
        <dbReference type="EC" id="2.7.11.1"/>
    </reaction>
</comment>
<dbReference type="InterPro" id="IPR050839">
    <property type="entry name" value="Rho-assoc_Ser/Thr_Kinase"/>
</dbReference>
<keyword evidence="4" id="KW-0597">Phosphoprotein</keyword>
<evidence type="ECO:0000256" key="10">
    <source>
        <dbReference type="ARBA" id="ARBA00048679"/>
    </source>
</evidence>
<dbReference type="SUPFAM" id="SSF56112">
    <property type="entry name" value="Protein kinase-like (PK-like)"/>
    <property type="match status" value="1"/>
</dbReference>
<dbReference type="InterPro" id="IPR000961">
    <property type="entry name" value="AGC-kinase_C"/>
</dbReference>
<evidence type="ECO:0000256" key="5">
    <source>
        <dbReference type="ARBA" id="ARBA00022679"/>
    </source>
</evidence>
<dbReference type="SMART" id="SM00220">
    <property type="entry name" value="S_TKc"/>
    <property type="match status" value="1"/>
</dbReference>
<feature type="non-terminal residue" evidence="13">
    <location>
        <position position="1"/>
    </location>
</feature>
<dbReference type="InterPro" id="IPR011009">
    <property type="entry name" value="Kinase-like_dom_sf"/>
</dbReference>
<dbReference type="PROSITE" id="PS50011">
    <property type="entry name" value="PROTEIN_KINASE_DOM"/>
    <property type="match status" value="1"/>
</dbReference>
<dbReference type="GeneID" id="39990525"/>
<evidence type="ECO:0000256" key="9">
    <source>
        <dbReference type="ARBA" id="ARBA00047899"/>
    </source>
</evidence>
<gene>
    <name evidence="13" type="ORF">TM35_000541200</name>
</gene>
<evidence type="ECO:0000256" key="7">
    <source>
        <dbReference type="ARBA" id="ARBA00022777"/>
    </source>
</evidence>
<name>A0A1X0NGR5_9TRYP</name>
<evidence type="ECO:0000256" key="4">
    <source>
        <dbReference type="ARBA" id="ARBA00022553"/>
    </source>
</evidence>
<evidence type="ECO:0000256" key="3">
    <source>
        <dbReference type="ARBA" id="ARBA00022527"/>
    </source>
</evidence>
<accession>A0A1X0NGR5</accession>
<dbReference type="GO" id="GO:0005524">
    <property type="term" value="F:ATP binding"/>
    <property type="evidence" value="ECO:0007669"/>
    <property type="project" value="UniProtKB-KW"/>
</dbReference>
<evidence type="ECO:0000256" key="8">
    <source>
        <dbReference type="ARBA" id="ARBA00022840"/>
    </source>
</evidence>
<keyword evidence="8" id="KW-0067">ATP-binding</keyword>
<dbReference type="STRING" id="67003.A0A1X0NGR5"/>
<keyword evidence="7 13" id="KW-0418">Kinase</keyword>
<dbReference type="PANTHER" id="PTHR22988:SF76">
    <property type="entry name" value="CHROMOSOME UNDETERMINED SCAFFOLD_135, WHOLE GENOME SHOTGUN SEQUENCE"/>
    <property type="match status" value="1"/>
</dbReference>
<dbReference type="EC" id="2.7.11.1" evidence="2"/>
<evidence type="ECO:0000313" key="14">
    <source>
        <dbReference type="Proteomes" id="UP000192257"/>
    </source>
</evidence>
<dbReference type="PROSITE" id="PS51285">
    <property type="entry name" value="AGC_KINASE_CTER"/>
    <property type="match status" value="1"/>
</dbReference>
<comment type="catalytic activity">
    <reaction evidence="10">
        <text>L-seryl-[protein] + ATP = O-phospho-L-seryl-[protein] + ADP + H(+)</text>
        <dbReference type="Rhea" id="RHEA:17989"/>
        <dbReference type="Rhea" id="RHEA-COMP:9863"/>
        <dbReference type="Rhea" id="RHEA-COMP:11604"/>
        <dbReference type="ChEBI" id="CHEBI:15378"/>
        <dbReference type="ChEBI" id="CHEBI:29999"/>
        <dbReference type="ChEBI" id="CHEBI:30616"/>
        <dbReference type="ChEBI" id="CHEBI:83421"/>
        <dbReference type="ChEBI" id="CHEBI:456216"/>
        <dbReference type="EC" id="2.7.11.1"/>
    </reaction>
</comment>
<dbReference type="VEuPathDB" id="TriTrypDB:TM35_000541200"/>
<dbReference type="Proteomes" id="UP000192257">
    <property type="component" value="Unassembled WGS sequence"/>
</dbReference>
<sequence>ADPADPPAAVAHPRDRRLFESIVGSPGYIAPEILLRQRYGVECDWWSVGVIMYEMLYGIPPFFAQDPSTTCYKITHWREYLVYPPDRGVPDDAVDLMQHLMCDPKERLDFEALKAHRFFEGIDWAHLREMEAAYIPQLANPLDTQYFPEIEDGNVQQRLDEHNAVREVDPRGVMFADYKFHLNK</sequence>
<dbReference type="FunFam" id="1.10.510.10:FF:000057">
    <property type="entry name" value="Non-specific serine/threonine protein kinase"/>
    <property type="match status" value="1"/>
</dbReference>
<dbReference type="Gene3D" id="1.10.510.10">
    <property type="entry name" value="Transferase(Phosphotransferase) domain 1"/>
    <property type="match status" value="1"/>
</dbReference>
<dbReference type="Pfam" id="PF00069">
    <property type="entry name" value="Pkinase"/>
    <property type="match status" value="1"/>
</dbReference>
<protein>
    <recommendedName>
        <fullName evidence="2">non-specific serine/threonine protein kinase</fullName>
        <ecNumber evidence="2">2.7.11.1</ecNumber>
    </recommendedName>
</protein>
<evidence type="ECO:0000259" key="11">
    <source>
        <dbReference type="PROSITE" id="PS50011"/>
    </source>
</evidence>
<organism evidence="13 14">
    <name type="scientific">Trypanosoma theileri</name>
    <dbReference type="NCBI Taxonomy" id="67003"/>
    <lineage>
        <taxon>Eukaryota</taxon>
        <taxon>Discoba</taxon>
        <taxon>Euglenozoa</taxon>
        <taxon>Kinetoplastea</taxon>
        <taxon>Metakinetoplastina</taxon>
        <taxon>Trypanosomatida</taxon>
        <taxon>Trypanosomatidae</taxon>
        <taxon>Trypanosoma</taxon>
    </lineage>
</organism>
<feature type="domain" description="Protein kinase" evidence="11">
    <location>
        <begin position="1"/>
        <end position="119"/>
    </location>
</feature>
<comment type="similarity">
    <text evidence="1">Belongs to the protein kinase superfamily. AGC Ser/Thr protein kinase family.</text>
</comment>